<evidence type="ECO:0000259" key="11">
    <source>
        <dbReference type="Pfam" id="PF02769"/>
    </source>
</evidence>
<keyword evidence="4" id="KW-0547">Nucleotide-binding</keyword>
<evidence type="ECO:0000256" key="7">
    <source>
        <dbReference type="ARBA" id="ARBA00022840"/>
    </source>
</evidence>
<dbReference type="Gene3D" id="3.50.50.100">
    <property type="match status" value="1"/>
</dbReference>
<dbReference type="Pfam" id="PF00586">
    <property type="entry name" value="AIRS"/>
    <property type="match status" value="1"/>
</dbReference>
<keyword evidence="9" id="KW-0711">Selenium</keyword>
<dbReference type="EMBL" id="CP078073">
    <property type="protein sequence ID" value="QXL85991.1"/>
    <property type="molecule type" value="Genomic_DNA"/>
</dbReference>
<evidence type="ECO:0000256" key="4">
    <source>
        <dbReference type="ARBA" id="ARBA00022741"/>
    </source>
</evidence>
<evidence type="ECO:0000256" key="2">
    <source>
        <dbReference type="ARBA" id="ARBA00022630"/>
    </source>
</evidence>
<feature type="domain" description="PurM-like C-terminal" evidence="11">
    <location>
        <begin position="548"/>
        <end position="706"/>
    </location>
</feature>
<dbReference type="Pfam" id="PF02769">
    <property type="entry name" value="AIRS_C"/>
    <property type="match status" value="1"/>
</dbReference>
<evidence type="ECO:0000256" key="8">
    <source>
        <dbReference type="ARBA" id="ARBA00023002"/>
    </source>
</evidence>
<dbReference type="InterPro" id="IPR016188">
    <property type="entry name" value="PurM-like_N"/>
</dbReference>
<dbReference type="SUPFAM" id="SSF56042">
    <property type="entry name" value="PurM C-terminal domain-like"/>
    <property type="match status" value="1"/>
</dbReference>
<keyword evidence="14" id="KW-1185">Reference proteome</keyword>
<dbReference type="InterPro" id="IPR004536">
    <property type="entry name" value="SPS/SelD"/>
</dbReference>
<keyword evidence="2" id="KW-0285">Flavoprotein</keyword>
<dbReference type="NCBIfam" id="TIGR00476">
    <property type="entry name" value="selD"/>
    <property type="match status" value="1"/>
</dbReference>
<feature type="domain" description="FAD/NAD(P)-binding" evidence="12">
    <location>
        <begin position="15"/>
        <end position="300"/>
    </location>
</feature>
<keyword evidence="3 13" id="KW-0808">Transferase</keyword>
<comment type="cofactor">
    <cofactor evidence="1">
        <name>FAD</name>
        <dbReference type="ChEBI" id="CHEBI:57692"/>
    </cofactor>
</comment>
<dbReference type="Proteomes" id="UP000693972">
    <property type="component" value="Unassembled WGS sequence"/>
</dbReference>
<dbReference type="InterPro" id="IPR023753">
    <property type="entry name" value="FAD/NAD-binding_dom"/>
</dbReference>
<evidence type="ECO:0000256" key="1">
    <source>
        <dbReference type="ARBA" id="ARBA00001974"/>
    </source>
</evidence>
<reference evidence="13 14" key="1">
    <citation type="submission" date="2021-07" db="EMBL/GenBank/DDBJ databases">
        <title>Karlodiniumbacter phycospheric gen. nov., sp. nov., a phycosphere bacterium isolated from karlodinium veneficum.</title>
        <authorList>
            <person name="Peng Y."/>
            <person name="Jiang L."/>
            <person name="Lee J."/>
        </authorList>
    </citation>
    <scope>NUCLEOTIDE SEQUENCE</scope>
    <source>
        <strain evidence="13 14">N5</strain>
    </source>
</reference>
<dbReference type="InterPro" id="IPR051169">
    <property type="entry name" value="NADH-Q_oxidoreductase"/>
</dbReference>
<evidence type="ECO:0000259" key="10">
    <source>
        <dbReference type="Pfam" id="PF00586"/>
    </source>
</evidence>
<dbReference type="InterPro" id="IPR036921">
    <property type="entry name" value="PurM-like_N_sf"/>
</dbReference>
<feature type="domain" description="PurM-like N-terminal" evidence="10">
    <location>
        <begin position="428"/>
        <end position="536"/>
    </location>
</feature>
<organism evidence="13">
    <name type="scientific">Gymnodinialimonas phycosphaerae</name>
    <dbReference type="NCBI Taxonomy" id="2841589"/>
    <lineage>
        <taxon>Bacteria</taxon>
        <taxon>Pseudomonadati</taxon>
        <taxon>Pseudomonadota</taxon>
        <taxon>Alphaproteobacteria</taxon>
        <taxon>Rhodobacterales</taxon>
        <taxon>Paracoccaceae</taxon>
        <taxon>Gymnodinialimonas</taxon>
    </lineage>
</organism>
<dbReference type="Gene3D" id="3.90.650.10">
    <property type="entry name" value="PurM-like C-terminal domain"/>
    <property type="match status" value="1"/>
</dbReference>
<dbReference type="GO" id="GO:0004756">
    <property type="term" value="F:selenide, water dikinase activity"/>
    <property type="evidence" value="ECO:0007669"/>
    <property type="project" value="UniProtKB-EC"/>
</dbReference>
<dbReference type="GO" id="GO:0019646">
    <property type="term" value="P:aerobic electron transport chain"/>
    <property type="evidence" value="ECO:0007669"/>
    <property type="project" value="TreeGrafter"/>
</dbReference>
<dbReference type="NCBIfam" id="TIGR03169">
    <property type="entry name" value="Nterm_to_SelD"/>
    <property type="match status" value="1"/>
</dbReference>
<dbReference type="GO" id="GO:0005524">
    <property type="term" value="F:ATP binding"/>
    <property type="evidence" value="ECO:0007669"/>
    <property type="project" value="UniProtKB-KW"/>
</dbReference>
<accession>A0A975TRA0</accession>
<dbReference type="InterPro" id="IPR036188">
    <property type="entry name" value="FAD/NAD-bd_sf"/>
</dbReference>
<dbReference type="InterPro" id="IPR017584">
    <property type="entry name" value="Pyridine_nucleo_diS_OxRdtase_N"/>
</dbReference>
<evidence type="ECO:0000313" key="13">
    <source>
        <dbReference type="EMBL" id="QXL85991.1"/>
    </source>
</evidence>
<keyword evidence="6" id="KW-0274">FAD</keyword>
<sequence length="711" mass="73180">MNPIPIVKELVFAGGGHTHALVLRKWAMKPVPGVRVTVINPGATAPYSGMLPGHLAGHYAREDLDIDLVRLARFAGARLLIDRAVAIDAGAKVVRLASGRAVPYDIMSLDVGITSEMPSLPGFAERGIAAKPLGKFADIWAATCAGEGAITIAVIGGGVAGCEVAMAAVHRMRVLGREVSVSVIDRGEVLSSVVPSARKTLLAALADHDVRLVEGTAIASVEDAAVVLEDGRRIASDLTIGTAGATPQPWVAESGLPCKDGFLEVDEYLRSPADPTIYGAGDCVHLVHDPRPKAGVYAVRAAPVLAHNIRADLLGLQRKAFHPQKDFLKLVSLGGQVALAEKSGFALSGPVMWKLKNRIDQKFMDKFRHLPDMPVPTAPRGAAKGVAAEMAGPALCGGCGAKLASGALSGVLAQAHGASRDDVSAVAGDDAAVLHMGGARQVISTDHLRGFALDPALVAKAAAVHALGDIWAMGAAPQAALAQVILPRMAARLQGKWLDEVMQAAGEIFAAEGVAIVGGHSSGGTELTVGFTVTGLLQRDPITLEGAKPGDALVLTKPIGTGVVLAAEMQTKAHGEDVLACWKAMTRPSGEVARALAPLAHAMTDVTGFGLAGHLGNICAASSVGADIVLDAVPLLAGAHPLAAQGIRSSLWAQNRASILCEVPDTPLADLMFDPQTAGGLLAAMPAKQADAIPGAIRIGEITDRPGLRFS</sequence>
<dbReference type="InterPro" id="IPR010918">
    <property type="entry name" value="PurM-like_C_dom"/>
</dbReference>
<gene>
    <name evidence="13" type="primary">selD</name>
    <name evidence="13" type="ORF">KUL25_10830</name>
</gene>
<dbReference type="CDD" id="cd02195">
    <property type="entry name" value="SelD"/>
    <property type="match status" value="1"/>
</dbReference>
<keyword evidence="8" id="KW-0560">Oxidoreductase</keyword>
<dbReference type="SUPFAM" id="SSF51905">
    <property type="entry name" value="FAD/NAD(P)-binding domain"/>
    <property type="match status" value="2"/>
</dbReference>
<dbReference type="EMBL" id="JAIMBW010000001">
    <property type="protein sequence ID" value="MBY4893259.1"/>
    <property type="molecule type" value="Genomic_DNA"/>
</dbReference>
<dbReference type="PANTHER" id="PTHR42913:SF9">
    <property type="entry name" value="SLR1591 PROTEIN"/>
    <property type="match status" value="1"/>
</dbReference>
<dbReference type="InterPro" id="IPR036676">
    <property type="entry name" value="PurM-like_C_sf"/>
</dbReference>
<evidence type="ECO:0000313" key="14">
    <source>
        <dbReference type="Proteomes" id="UP000693972"/>
    </source>
</evidence>
<dbReference type="EC" id="2.7.9.3" evidence="13"/>
<evidence type="ECO:0000256" key="9">
    <source>
        <dbReference type="ARBA" id="ARBA00023266"/>
    </source>
</evidence>
<dbReference type="Pfam" id="PF07992">
    <property type="entry name" value="Pyr_redox_2"/>
    <property type="match status" value="1"/>
</dbReference>
<evidence type="ECO:0000256" key="5">
    <source>
        <dbReference type="ARBA" id="ARBA00022777"/>
    </source>
</evidence>
<dbReference type="AlphaFoldDB" id="A0A975TRA0"/>
<name>A0A975TRA0_9RHOB</name>
<evidence type="ECO:0000259" key="12">
    <source>
        <dbReference type="Pfam" id="PF07992"/>
    </source>
</evidence>
<dbReference type="GO" id="GO:0003955">
    <property type="term" value="F:NAD(P)H dehydrogenase (quinone) activity"/>
    <property type="evidence" value="ECO:0007669"/>
    <property type="project" value="TreeGrafter"/>
</dbReference>
<protein>
    <submittedName>
        <fullName evidence="13">Selenide, water dikinase SelD</fullName>
        <ecNumber evidence="13">2.7.9.3</ecNumber>
    </submittedName>
</protein>
<evidence type="ECO:0000256" key="3">
    <source>
        <dbReference type="ARBA" id="ARBA00022679"/>
    </source>
</evidence>
<dbReference type="Gene3D" id="3.30.1330.10">
    <property type="entry name" value="PurM-like, N-terminal domain"/>
    <property type="match status" value="1"/>
</dbReference>
<evidence type="ECO:0000256" key="6">
    <source>
        <dbReference type="ARBA" id="ARBA00022827"/>
    </source>
</evidence>
<keyword evidence="5" id="KW-0418">Kinase</keyword>
<dbReference type="RefSeq" id="WP_257892958.1">
    <property type="nucleotide sequence ID" value="NZ_JAIMBW010000001.1"/>
</dbReference>
<dbReference type="SUPFAM" id="SSF55326">
    <property type="entry name" value="PurM N-terminal domain-like"/>
    <property type="match status" value="1"/>
</dbReference>
<dbReference type="PANTHER" id="PTHR42913">
    <property type="entry name" value="APOPTOSIS-INDUCING FACTOR 1"/>
    <property type="match status" value="1"/>
</dbReference>
<proteinExistence type="predicted"/>
<keyword evidence="7" id="KW-0067">ATP-binding</keyword>